<reference evidence="1" key="2">
    <citation type="journal article" date="2024" name="Plant">
        <title>Genomic evolution and insights into agronomic trait innovations of Sesamum species.</title>
        <authorList>
            <person name="Miao H."/>
            <person name="Wang L."/>
            <person name="Qu L."/>
            <person name="Liu H."/>
            <person name="Sun Y."/>
            <person name="Le M."/>
            <person name="Wang Q."/>
            <person name="Wei S."/>
            <person name="Zheng Y."/>
            <person name="Lin W."/>
            <person name="Duan Y."/>
            <person name="Cao H."/>
            <person name="Xiong S."/>
            <person name="Wang X."/>
            <person name="Wei L."/>
            <person name="Li C."/>
            <person name="Ma Q."/>
            <person name="Ju M."/>
            <person name="Zhao R."/>
            <person name="Li G."/>
            <person name="Mu C."/>
            <person name="Tian Q."/>
            <person name="Mei H."/>
            <person name="Zhang T."/>
            <person name="Gao T."/>
            <person name="Zhang H."/>
        </authorList>
    </citation>
    <scope>NUCLEOTIDE SEQUENCE</scope>
    <source>
        <strain evidence="1">G02</strain>
    </source>
</reference>
<gene>
    <name evidence="1" type="ORF">Sradi_7014100</name>
</gene>
<comment type="caution">
    <text evidence="1">The sequence shown here is derived from an EMBL/GenBank/DDBJ whole genome shotgun (WGS) entry which is preliminary data.</text>
</comment>
<dbReference type="EMBL" id="JACGWJ010000499">
    <property type="protein sequence ID" value="KAL0291772.1"/>
    <property type="molecule type" value="Genomic_DNA"/>
</dbReference>
<protein>
    <submittedName>
        <fullName evidence="1">Uncharacterized protein</fullName>
    </submittedName>
</protein>
<organism evidence="1">
    <name type="scientific">Sesamum radiatum</name>
    <name type="common">Black benniseed</name>
    <dbReference type="NCBI Taxonomy" id="300843"/>
    <lineage>
        <taxon>Eukaryota</taxon>
        <taxon>Viridiplantae</taxon>
        <taxon>Streptophyta</taxon>
        <taxon>Embryophyta</taxon>
        <taxon>Tracheophyta</taxon>
        <taxon>Spermatophyta</taxon>
        <taxon>Magnoliopsida</taxon>
        <taxon>eudicotyledons</taxon>
        <taxon>Gunneridae</taxon>
        <taxon>Pentapetalae</taxon>
        <taxon>asterids</taxon>
        <taxon>lamiids</taxon>
        <taxon>Lamiales</taxon>
        <taxon>Pedaliaceae</taxon>
        <taxon>Sesamum</taxon>
    </lineage>
</organism>
<accession>A0AAW2JC30</accession>
<dbReference type="AlphaFoldDB" id="A0AAW2JC30"/>
<name>A0AAW2JC30_SESRA</name>
<evidence type="ECO:0000313" key="1">
    <source>
        <dbReference type="EMBL" id="KAL0291772.1"/>
    </source>
</evidence>
<sequence>MASFFRQQLTRLFSLAPGLGLFSSGSSLEPEPVVGVFISSLPSIEAGVLSAIPSALSMSCWMK</sequence>
<proteinExistence type="predicted"/>
<reference evidence="1" key="1">
    <citation type="submission" date="2020-06" db="EMBL/GenBank/DDBJ databases">
        <authorList>
            <person name="Li T."/>
            <person name="Hu X."/>
            <person name="Zhang T."/>
            <person name="Song X."/>
            <person name="Zhang H."/>
            <person name="Dai N."/>
            <person name="Sheng W."/>
            <person name="Hou X."/>
            <person name="Wei L."/>
        </authorList>
    </citation>
    <scope>NUCLEOTIDE SEQUENCE</scope>
    <source>
        <strain evidence="1">G02</strain>
        <tissue evidence="1">Leaf</tissue>
    </source>
</reference>